<sequence length="159" mass="17905">MTRYWIGVASRDHVKAAETGGFCQFCHGREARVRKLSAGDGVVYYSPRERMGEGALIRAFTAIGRVRPGTACHAEQSGCFHPWRRDIDYQPTKEAPITPLLGQLSFSRENQNWGWLMRQGFFEITQADFDTIAIAMEYRFPSQQSINSQTNGAIPTEIG</sequence>
<dbReference type="KEGG" id="mtun:MTUNDRAET4_1527"/>
<dbReference type="InterPro" id="IPR002740">
    <property type="entry name" value="EVE_domain"/>
</dbReference>
<dbReference type="HAMAP" id="MF_00771">
    <property type="entry name" value="UPF0310"/>
    <property type="match status" value="1"/>
</dbReference>
<dbReference type="Proteomes" id="UP000294360">
    <property type="component" value="Chromosome"/>
</dbReference>
<organism evidence="3 4">
    <name type="scientific">Methylocella tundrae</name>
    <dbReference type="NCBI Taxonomy" id="227605"/>
    <lineage>
        <taxon>Bacteria</taxon>
        <taxon>Pseudomonadati</taxon>
        <taxon>Pseudomonadota</taxon>
        <taxon>Alphaproteobacteria</taxon>
        <taxon>Hyphomicrobiales</taxon>
        <taxon>Beijerinckiaceae</taxon>
        <taxon>Methylocella</taxon>
    </lineage>
</organism>
<dbReference type="RefSeq" id="WP_134488418.1">
    <property type="nucleotide sequence ID" value="NZ_CP139089.1"/>
</dbReference>
<name>A0A4U8Z095_METTU</name>
<comment type="similarity">
    <text evidence="1">Belongs to the UPF0310 family.</text>
</comment>
<evidence type="ECO:0000313" key="4">
    <source>
        <dbReference type="Proteomes" id="UP000294360"/>
    </source>
</evidence>
<dbReference type="Pfam" id="PF01878">
    <property type="entry name" value="EVE"/>
    <property type="match status" value="1"/>
</dbReference>
<dbReference type="SUPFAM" id="SSF88697">
    <property type="entry name" value="PUA domain-like"/>
    <property type="match status" value="1"/>
</dbReference>
<dbReference type="CDD" id="cd21132">
    <property type="entry name" value="EVE-like"/>
    <property type="match status" value="1"/>
</dbReference>
<dbReference type="AlphaFoldDB" id="A0A4U8Z095"/>
<reference evidence="3 4" key="1">
    <citation type="submission" date="2019-03" db="EMBL/GenBank/DDBJ databases">
        <authorList>
            <person name="Kox A.R. M."/>
        </authorList>
    </citation>
    <scope>NUCLEOTIDE SEQUENCE [LARGE SCALE GENOMIC DNA]</scope>
    <source>
        <strain evidence="3">MTUNDRAET4 annotated genome</strain>
    </source>
</reference>
<feature type="domain" description="EVE" evidence="2">
    <location>
        <begin position="3"/>
        <end position="133"/>
    </location>
</feature>
<dbReference type="InterPro" id="IPR022996">
    <property type="entry name" value="UPF0310"/>
</dbReference>
<dbReference type="EMBL" id="LR536450">
    <property type="protein sequence ID" value="VFU08420.1"/>
    <property type="molecule type" value="Genomic_DNA"/>
</dbReference>
<gene>
    <name evidence="3" type="ORF">MTUNDRAET4_1527</name>
</gene>
<dbReference type="Gene3D" id="3.10.590.10">
    <property type="entry name" value="ph1033 like domains"/>
    <property type="match status" value="1"/>
</dbReference>
<evidence type="ECO:0000313" key="3">
    <source>
        <dbReference type="EMBL" id="VFU08420.1"/>
    </source>
</evidence>
<dbReference type="InterPro" id="IPR015947">
    <property type="entry name" value="PUA-like_sf"/>
</dbReference>
<accession>A0A4U8Z095</accession>
<dbReference type="NCBIfam" id="NF002616">
    <property type="entry name" value="PRK02268.1-2"/>
    <property type="match status" value="1"/>
</dbReference>
<protein>
    <recommendedName>
        <fullName evidence="1">UPF0310 protein MTUNDRAET4_1527</fullName>
    </recommendedName>
</protein>
<evidence type="ECO:0000259" key="2">
    <source>
        <dbReference type="Pfam" id="PF01878"/>
    </source>
</evidence>
<dbReference type="OrthoDB" id="9793567at2"/>
<proteinExistence type="inferred from homology"/>
<evidence type="ECO:0000256" key="1">
    <source>
        <dbReference type="HAMAP-Rule" id="MF_00771"/>
    </source>
</evidence>